<dbReference type="Gene3D" id="3.40.50.2000">
    <property type="entry name" value="Glycogen Phosphorylase B"/>
    <property type="match status" value="2"/>
</dbReference>
<dbReference type="SUPFAM" id="SSF53756">
    <property type="entry name" value="UDP-Glycosyltransferase/glycogen phosphorylase"/>
    <property type="match status" value="1"/>
</dbReference>
<dbReference type="EMBL" id="CP001103">
    <property type="protein sequence ID" value="AEA97643.1"/>
    <property type="molecule type" value="Genomic_DNA"/>
</dbReference>
<protein>
    <submittedName>
        <fullName evidence="1">Uncharacterized protein</fullName>
    </submittedName>
</protein>
<evidence type="ECO:0000313" key="1">
    <source>
        <dbReference type="EMBL" id="AEA97643.1"/>
    </source>
</evidence>
<gene>
    <name evidence="1" type="ordered locus">MADE_1007515</name>
</gene>
<dbReference type="KEGG" id="amc:MADE_1007515"/>
<reference evidence="1 2" key="2">
    <citation type="journal article" date="2015" name="Antonie Van Leeuwenhoek">
        <title>Ecophysiological diversity of a novel member of the genus Alteromonas, and description of Alteromonas mediterranea sp. nov.</title>
        <authorList>
            <person name="Ivanova E.P."/>
            <person name="Lopez-Perez M."/>
            <person name="Zabalos M."/>
            <person name="Nguyen S.H."/>
            <person name="Webb H.K."/>
            <person name="Ryan J."/>
            <person name="Lagutin K."/>
            <person name="Vyssotski M."/>
            <person name="Crawford R.J."/>
            <person name="Rodriguez-Valera F."/>
        </authorList>
    </citation>
    <scope>NUCLEOTIDE SEQUENCE [LARGE SCALE GENOMIC DNA]</scope>
    <source>
        <strain evidence="2">DSM 17117 / CIP 110805 / LMG 28347 / Deep ecotype</strain>
    </source>
</reference>
<proteinExistence type="predicted"/>
<organism evidence="1 2">
    <name type="scientific">Alteromonas mediterranea (strain DSM 17117 / CIP 110805 / LMG 28347 / Deep ecotype)</name>
    <dbReference type="NCBI Taxonomy" id="1774373"/>
    <lineage>
        <taxon>Bacteria</taxon>
        <taxon>Pseudomonadati</taxon>
        <taxon>Pseudomonadota</taxon>
        <taxon>Gammaproteobacteria</taxon>
        <taxon>Alteromonadales</taxon>
        <taxon>Alteromonadaceae</taxon>
        <taxon>Alteromonas/Salinimonas group</taxon>
        <taxon>Alteromonas</taxon>
    </lineage>
</organism>
<dbReference type="AlphaFoldDB" id="F2G7J3"/>
<reference evidence="1 2" key="1">
    <citation type="journal article" date="2008" name="ISME J.">
        <title>Comparative genomics of two ecotypes of the marine planktonic copiotroph Alteromonas macleodii suggests alternative lifestyles associated with different kinds of particulate organic matter.</title>
        <authorList>
            <person name="Ivars-Martinez E."/>
            <person name="Martin-Cuadrado A.B."/>
            <person name="D'Auria G."/>
            <person name="Mira A."/>
            <person name="Ferriera S."/>
            <person name="Johnson J."/>
            <person name="Friedman R."/>
            <person name="Rodriguez-Valera F."/>
        </authorList>
    </citation>
    <scope>NUCLEOTIDE SEQUENCE [LARGE SCALE GENOMIC DNA]</scope>
    <source>
        <strain evidence="2">DSM 17117 / CIP 110805 / LMG 28347 / Deep ecotype</strain>
    </source>
</reference>
<evidence type="ECO:0000313" key="2">
    <source>
        <dbReference type="Proteomes" id="UP000001870"/>
    </source>
</evidence>
<dbReference type="GO" id="GO:0016757">
    <property type="term" value="F:glycosyltransferase activity"/>
    <property type="evidence" value="ECO:0007669"/>
    <property type="project" value="TreeGrafter"/>
</dbReference>
<dbReference type="PANTHER" id="PTHR12526:SF600">
    <property type="entry name" value="GLYCOSYL TRANSFERASE GROUP 1"/>
    <property type="match status" value="1"/>
</dbReference>
<dbReference type="HOGENOM" id="CLU_028014_3_0_6"/>
<dbReference type="Proteomes" id="UP000001870">
    <property type="component" value="Chromosome"/>
</dbReference>
<accession>F2G7J3</accession>
<dbReference type="PANTHER" id="PTHR12526">
    <property type="entry name" value="GLYCOSYLTRANSFERASE"/>
    <property type="match status" value="1"/>
</dbReference>
<dbReference type="Pfam" id="PF13692">
    <property type="entry name" value="Glyco_trans_1_4"/>
    <property type="match status" value="1"/>
</dbReference>
<name>F2G7J3_ALTMD</name>
<dbReference type="CDD" id="cd03801">
    <property type="entry name" value="GT4_PimA-like"/>
    <property type="match status" value="1"/>
</dbReference>
<keyword evidence="2" id="KW-1185">Reference proteome</keyword>
<sequence>MIRKGYEVDVSCSLEGAQDQQHLKELGKKINGNTQGFLYGEPKWWRLLKGLVSAKSLSEVNFFNRRLQESLVQQVAEYRYCAVLFTASSLYPYALALQKSGATHCSTPPAILIDFMDVDSDKWQQYATQSQWPMRVLYKREAHLVRQLEKKCIDIADKVFLIAKAEIAMLNKTVTTSSKVVELGNGLDADFFMPNTGVDKQKIVKNNVLFTGVMDYKPNIDAVIWFAKEIWPTVLSRFPDATFTIAGMNPIETVKKLAEHPSIEVTGFVDDIMPYFHRASAFVAPFQIARGVQNKVLQAMSCGLPVITTPMGAEGILCKNEENVLIARHADEFAAALINSLSSSALAELLSLNARKTILEHYSWESKMAPFFNALTENRHQQ</sequence>